<feature type="binding site" evidence="9">
    <location>
        <position position="18"/>
    </location>
    <ligand>
        <name>NADPH</name>
        <dbReference type="ChEBI" id="CHEBI:57783"/>
    </ligand>
</feature>
<feature type="binding site" evidence="9">
    <location>
        <position position="157"/>
    </location>
    <ligand>
        <name>NADPH</name>
        <dbReference type="ChEBI" id="CHEBI:57783"/>
    </ligand>
</feature>
<dbReference type="InterPro" id="IPR008927">
    <property type="entry name" value="6-PGluconate_DH-like_C_sf"/>
</dbReference>
<evidence type="ECO:0000256" key="3">
    <source>
        <dbReference type="ARBA" id="ARBA00022857"/>
    </source>
</evidence>
<dbReference type="RefSeq" id="WP_089357075.1">
    <property type="nucleotide sequence ID" value="NZ_FZPD01000004.1"/>
</dbReference>
<feature type="binding site" evidence="9">
    <location>
        <position position="261"/>
    </location>
    <ligand>
        <name>sn-glycerol 3-phosphate</name>
        <dbReference type="ChEBI" id="CHEBI:57597"/>
    </ligand>
</feature>
<dbReference type="OrthoDB" id="9812273at2"/>
<keyword evidence="2 9" id="KW-0444">Lipid biosynthesis</keyword>
<evidence type="ECO:0000256" key="9">
    <source>
        <dbReference type="HAMAP-Rule" id="MF_00394"/>
    </source>
</evidence>
<dbReference type="GO" id="GO:0051287">
    <property type="term" value="F:NAD binding"/>
    <property type="evidence" value="ECO:0007669"/>
    <property type="project" value="InterPro"/>
</dbReference>
<dbReference type="GO" id="GO:0141152">
    <property type="term" value="F:glycerol-3-phosphate dehydrogenase (NAD+) activity"/>
    <property type="evidence" value="ECO:0007669"/>
    <property type="project" value="RHEA"/>
</dbReference>
<keyword evidence="9" id="KW-0547">Nucleotide-binding</keyword>
<feature type="binding site" evidence="12">
    <location>
        <position position="272"/>
    </location>
    <ligand>
        <name>NAD(+)</name>
        <dbReference type="ChEBI" id="CHEBI:57540"/>
    </ligand>
</feature>
<dbReference type="SUPFAM" id="SSF51735">
    <property type="entry name" value="NAD(P)-binding Rossmann-fold domains"/>
    <property type="match status" value="1"/>
</dbReference>
<feature type="binding site" evidence="9">
    <location>
        <position position="273"/>
    </location>
    <ligand>
        <name>sn-glycerol 3-phosphate</name>
        <dbReference type="ChEBI" id="CHEBI:57597"/>
    </ligand>
</feature>
<evidence type="ECO:0000259" key="15">
    <source>
        <dbReference type="Pfam" id="PF01210"/>
    </source>
</evidence>
<feature type="binding site" evidence="12">
    <location>
        <begin position="15"/>
        <end position="20"/>
    </location>
    <ligand>
        <name>NAD(+)</name>
        <dbReference type="ChEBI" id="CHEBI:57540"/>
    </ligand>
</feature>
<keyword evidence="9" id="KW-0963">Cytoplasm</keyword>
<dbReference type="EMBL" id="FZPD01000004">
    <property type="protein sequence ID" value="SNT11824.1"/>
    <property type="molecule type" value="Genomic_DNA"/>
</dbReference>
<feature type="domain" description="Glycerol-3-phosphate dehydrogenase NAD-dependent C-terminal" evidence="16">
    <location>
        <begin position="197"/>
        <end position="336"/>
    </location>
</feature>
<evidence type="ECO:0000256" key="5">
    <source>
        <dbReference type="ARBA" id="ARBA00023027"/>
    </source>
</evidence>
<comment type="pathway">
    <text evidence="9">Membrane lipid metabolism; glycerophospholipid metabolism.</text>
</comment>
<evidence type="ECO:0000256" key="7">
    <source>
        <dbReference type="ARBA" id="ARBA00023209"/>
    </source>
</evidence>
<evidence type="ECO:0000313" key="17">
    <source>
        <dbReference type="EMBL" id="SNT11824.1"/>
    </source>
</evidence>
<keyword evidence="18" id="KW-1185">Reference proteome</keyword>
<evidence type="ECO:0000259" key="16">
    <source>
        <dbReference type="Pfam" id="PF07479"/>
    </source>
</evidence>
<evidence type="ECO:0000313" key="18">
    <source>
        <dbReference type="Proteomes" id="UP000198393"/>
    </source>
</evidence>
<name>A0A239K3T3_EKHLU</name>
<comment type="catalytic activity">
    <reaction evidence="9 14">
        <text>sn-glycerol 3-phosphate + NADP(+) = dihydroxyacetone phosphate + NADPH + H(+)</text>
        <dbReference type="Rhea" id="RHEA:11096"/>
        <dbReference type="ChEBI" id="CHEBI:15378"/>
        <dbReference type="ChEBI" id="CHEBI:57597"/>
        <dbReference type="ChEBI" id="CHEBI:57642"/>
        <dbReference type="ChEBI" id="CHEBI:57783"/>
        <dbReference type="ChEBI" id="CHEBI:58349"/>
        <dbReference type="EC" id="1.1.1.94"/>
    </reaction>
</comment>
<keyword evidence="4 9" id="KW-0560">Oxidoreductase</keyword>
<feature type="binding site" evidence="9">
    <location>
        <position position="296"/>
    </location>
    <ligand>
        <name>NADPH</name>
        <dbReference type="ChEBI" id="CHEBI:57783"/>
    </ligand>
</feature>
<dbReference type="InterPro" id="IPR006168">
    <property type="entry name" value="G3P_DH_NAD-dep"/>
</dbReference>
<evidence type="ECO:0000256" key="2">
    <source>
        <dbReference type="ARBA" id="ARBA00022516"/>
    </source>
</evidence>
<dbReference type="HAMAP" id="MF_00394">
    <property type="entry name" value="NAD_Glyc3P_dehydrog"/>
    <property type="match status" value="1"/>
</dbReference>
<accession>A0A239K3T3</accession>
<dbReference type="SUPFAM" id="SSF48179">
    <property type="entry name" value="6-phosphogluconate dehydrogenase C-terminal domain-like"/>
    <property type="match status" value="1"/>
</dbReference>
<keyword evidence="5 9" id="KW-0520">NAD</keyword>
<dbReference type="NCBIfam" id="NF000940">
    <property type="entry name" value="PRK00094.1-2"/>
    <property type="match status" value="1"/>
</dbReference>
<evidence type="ECO:0000256" key="1">
    <source>
        <dbReference type="ARBA" id="ARBA00011009"/>
    </source>
</evidence>
<dbReference type="PRINTS" id="PR00077">
    <property type="entry name" value="GPDHDRGNASE"/>
</dbReference>
<feature type="binding site" evidence="11">
    <location>
        <begin position="272"/>
        <end position="273"/>
    </location>
    <ligand>
        <name>substrate</name>
    </ligand>
</feature>
<keyword evidence="8 9" id="KW-1208">Phospholipid metabolism</keyword>
<dbReference type="Proteomes" id="UP000198393">
    <property type="component" value="Unassembled WGS sequence"/>
</dbReference>
<feature type="binding site" evidence="9">
    <location>
        <position position="153"/>
    </location>
    <ligand>
        <name>sn-glycerol 3-phosphate</name>
        <dbReference type="ChEBI" id="CHEBI:57597"/>
    </ligand>
</feature>
<comment type="similarity">
    <text evidence="1 9 13">Belongs to the NAD-dependent glycerol-3-phosphate dehydrogenase family.</text>
</comment>
<feature type="binding site" evidence="9">
    <location>
        <position position="271"/>
    </location>
    <ligand>
        <name>sn-glycerol 3-phosphate</name>
        <dbReference type="ChEBI" id="CHEBI:57597"/>
    </ligand>
</feature>
<dbReference type="PANTHER" id="PTHR11728:SF1">
    <property type="entry name" value="GLYCEROL-3-PHOSPHATE DEHYDROGENASE [NAD(+)] 2, CHLOROPLASTIC"/>
    <property type="match status" value="1"/>
</dbReference>
<dbReference type="GO" id="GO:0005829">
    <property type="term" value="C:cytosol"/>
    <property type="evidence" value="ECO:0007669"/>
    <property type="project" value="TreeGrafter"/>
</dbReference>
<dbReference type="EC" id="1.1.1.94" evidence="9"/>
<evidence type="ECO:0000256" key="8">
    <source>
        <dbReference type="ARBA" id="ARBA00023264"/>
    </source>
</evidence>
<keyword evidence="6 9" id="KW-0443">Lipid metabolism</keyword>
<feature type="active site" description="Proton acceptor" evidence="9 10">
    <location>
        <position position="208"/>
    </location>
</feature>
<comment type="catalytic activity">
    <reaction evidence="9">
        <text>sn-glycerol 3-phosphate + NAD(+) = dihydroxyacetone phosphate + NADH + H(+)</text>
        <dbReference type="Rhea" id="RHEA:11092"/>
        <dbReference type="ChEBI" id="CHEBI:15378"/>
        <dbReference type="ChEBI" id="CHEBI:57540"/>
        <dbReference type="ChEBI" id="CHEBI:57597"/>
        <dbReference type="ChEBI" id="CHEBI:57642"/>
        <dbReference type="ChEBI" id="CHEBI:57945"/>
        <dbReference type="EC" id="1.1.1.94"/>
    </reaction>
</comment>
<dbReference type="AlphaFoldDB" id="A0A239K3T3"/>
<organism evidence="17 18">
    <name type="scientific">Ekhidna lutea</name>
    <dbReference type="NCBI Taxonomy" id="447679"/>
    <lineage>
        <taxon>Bacteria</taxon>
        <taxon>Pseudomonadati</taxon>
        <taxon>Bacteroidota</taxon>
        <taxon>Cytophagia</taxon>
        <taxon>Cytophagales</taxon>
        <taxon>Reichenbachiellaceae</taxon>
        <taxon>Ekhidna</taxon>
    </lineage>
</organism>
<feature type="domain" description="Glycerol-3-phosphate dehydrogenase NAD-dependent N-terminal" evidence="15">
    <location>
        <begin position="11"/>
        <end position="173"/>
    </location>
</feature>
<evidence type="ECO:0000256" key="14">
    <source>
        <dbReference type="RuleBase" id="RU000439"/>
    </source>
</evidence>
<dbReference type="Pfam" id="PF01210">
    <property type="entry name" value="NAD_Gly3P_dh_N"/>
    <property type="match status" value="1"/>
</dbReference>
<dbReference type="GO" id="GO:0141153">
    <property type="term" value="F:glycerol-3-phosphate dehydrogenase (NADP+) activity"/>
    <property type="evidence" value="ECO:0007669"/>
    <property type="project" value="RHEA"/>
</dbReference>
<dbReference type="UniPathway" id="UPA00940"/>
<dbReference type="Pfam" id="PF07479">
    <property type="entry name" value="NAD_Gly3P_dh_C"/>
    <property type="match status" value="1"/>
</dbReference>
<dbReference type="InterPro" id="IPR036291">
    <property type="entry name" value="NAD(P)-bd_dom_sf"/>
</dbReference>
<reference evidence="17 18" key="1">
    <citation type="submission" date="2017-06" db="EMBL/GenBank/DDBJ databases">
        <authorList>
            <person name="Kim H.J."/>
            <person name="Triplett B.A."/>
        </authorList>
    </citation>
    <scope>NUCLEOTIDE SEQUENCE [LARGE SCALE GENOMIC DNA]</scope>
    <source>
        <strain evidence="17 18">DSM 19307</strain>
    </source>
</reference>
<dbReference type="FunFam" id="1.10.1040.10:FF:000001">
    <property type="entry name" value="Glycerol-3-phosphate dehydrogenase [NAD(P)+]"/>
    <property type="match status" value="1"/>
</dbReference>
<dbReference type="NCBIfam" id="NF000942">
    <property type="entry name" value="PRK00094.1-4"/>
    <property type="match status" value="1"/>
</dbReference>
<dbReference type="Gene3D" id="1.10.1040.10">
    <property type="entry name" value="N-(1-d-carboxylethyl)-l-norvaline Dehydrogenase, domain 2"/>
    <property type="match status" value="1"/>
</dbReference>
<dbReference type="InterPro" id="IPR011128">
    <property type="entry name" value="G3P_DH_NAD-dep_N"/>
</dbReference>
<keyword evidence="3 9" id="KW-0521">NADP</keyword>
<evidence type="ECO:0000256" key="12">
    <source>
        <dbReference type="PIRSR" id="PIRSR000114-3"/>
    </source>
</evidence>
<dbReference type="GO" id="GO:0005975">
    <property type="term" value="P:carbohydrate metabolic process"/>
    <property type="evidence" value="ECO:0007669"/>
    <property type="project" value="InterPro"/>
</dbReference>
<feature type="binding site" evidence="9">
    <location>
        <position position="109"/>
    </location>
    <ligand>
        <name>sn-glycerol 3-phosphate</name>
        <dbReference type="ChEBI" id="CHEBI:57597"/>
    </ligand>
</feature>
<dbReference type="Gene3D" id="3.40.50.720">
    <property type="entry name" value="NAD(P)-binding Rossmann-like Domain"/>
    <property type="match status" value="1"/>
</dbReference>
<dbReference type="GO" id="GO:0008654">
    <property type="term" value="P:phospholipid biosynthetic process"/>
    <property type="evidence" value="ECO:0007669"/>
    <property type="project" value="UniProtKB-KW"/>
</dbReference>
<dbReference type="GO" id="GO:0006650">
    <property type="term" value="P:glycerophospholipid metabolic process"/>
    <property type="evidence" value="ECO:0007669"/>
    <property type="project" value="UniProtKB-UniRule"/>
</dbReference>
<feature type="binding site" evidence="9">
    <location>
        <position position="109"/>
    </location>
    <ligand>
        <name>NADPH</name>
        <dbReference type="ChEBI" id="CHEBI:57783"/>
    </ligand>
</feature>
<evidence type="ECO:0000256" key="11">
    <source>
        <dbReference type="PIRSR" id="PIRSR000114-2"/>
    </source>
</evidence>
<feature type="binding site" evidence="9">
    <location>
        <position position="39"/>
    </location>
    <ligand>
        <name>NADPH</name>
        <dbReference type="ChEBI" id="CHEBI:57783"/>
    </ligand>
</feature>
<dbReference type="GO" id="GO:0046167">
    <property type="term" value="P:glycerol-3-phosphate biosynthetic process"/>
    <property type="evidence" value="ECO:0007669"/>
    <property type="project" value="UniProtKB-UniRule"/>
</dbReference>
<feature type="binding site" evidence="9">
    <location>
        <position position="272"/>
    </location>
    <ligand>
        <name>NADPH</name>
        <dbReference type="ChEBI" id="CHEBI:57783"/>
    </ligand>
</feature>
<feature type="binding site" evidence="9">
    <location>
        <position position="272"/>
    </location>
    <ligand>
        <name>sn-glycerol 3-phosphate</name>
        <dbReference type="ChEBI" id="CHEBI:57597"/>
    </ligand>
</feature>
<comment type="function">
    <text evidence="9">Catalyzes the reduction of the glycolytic intermediate dihydroxyacetone phosphate (DHAP) to sn-glycerol 3-phosphate (G3P), the key precursor for phospholipid synthesis.</text>
</comment>
<comment type="caution">
    <text evidence="9">Lacks conserved residue(s) required for the propagation of feature annotation.</text>
</comment>
<dbReference type="PANTHER" id="PTHR11728">
    <property type="entry name" value="GLYCEROL-3-PHOSPHATE DEHYDROGENASE"/>
    <property type="match status" value="1"/>
</dbReference>
<feature type="binding site" evidence="11">
    <location>
        <position position="109"/>
    </location>
    <ligand>
        <name>substrate</name>
    </ligand>
</feature>
<evidence type="ECO:0000256" key="4">
    <source>
        <dbReference type="ARBA" id="ARBA00023002"/>
    </source>
</evidence>
<evidence type="ECO:0000256" key="10">
    <source>
        <dbReference type="PIRSR" id="PIRSR000114-1"/>
    </source>
</evidence>
<proteinExistence type="inferred from homology"/>
<gene>
    <name evidence="9" type="primary">gpsA</name>
    <name evidence="17" type="ORF">SAMN05421640_2358</name>
</gene>
<sequence length="355" mass="38959">MGSKNTSKEIVGVIGAGSFGTAVANILAENESQVILYVRDPEKTKTITKERVSSGQKLHENIEVTNNLEEIPSKCEVIFPMVPSANFRDMVIKLAPHLRPYHVLIHGTKGFDLFVPKQQKITSNNPLTREHVKTISEVIKEETSVLRVGCLAGPNLARELDQRKPAATVVASHFDEVIKTGQRLLKNDRFMIYGSRDLIGIELCGILKNIIAVGAGTIAGMDLGENAKSLFISRGLVEMVYIGKALGGNAQAFLGLAGVGDLIATCTSNLSRNFTVGYRLAKGETLNEIIDSMEEVAEGVKTINIVNQLAESYKVRCPITETLYKIIHDEMTIQEAHGYLMNFPFRAEIDFLDAQ</sequence>
<dbReference type="InterPro" id="IPR006109">
    <property type="entry name" value="G3P_DH_NAD-dep_C"/>
</dbReference>
<dbReference type="GO" id="GO:0046168">
    <property type="term" value="P:glycerol-3-phosphate catabolic process"/>
    <property type="evidence" value="ECO:0007669"/>
    <property type="project" value="InterPro"/>
</dbReference>
<evidence type="ECO:0000256" key="6">
    <source>
        <dbReference type="ARBA" id="ARBA00023098"/>
    </source>
</evidence>
<evidence type="ECO:0000256" key="13">
    <source>
        <dbReference type="RuleBase" id="RU000437"/>
    </source>
</evidence>
<comment type="subcellular location">
    <subcellularLocation>
        <location evidence="9">Cytoplasm</location>
    </subcellularLocation>
</comment>
<feature type="binding site" evidence="9">
    <location>
        <position position="19"/>
    </location>
    <ligand>
        <name>NADPH</name>
        <dbReference type="ChEBI" id="CHEBI:57783"/>
    </ligand>
</feature>
<dbReference type="PIRSF" id="PIRSF000114">
    <property type="entry name" value="Glycerol-3-P_dh"/>
    <property type="match status" value="1"/>
</dbReference>
<feature type="binding site" evidence="9">
    <location>
        <position position="298"/>
    </location>
    <ligand>
        <name>NADPH</name>
        <dbReference type="ChEBI" id="CHEBI:57783"/>
    </ligand>
</feature>
<feature type="binding site" evidence="9">
    <location>
        <position position="208"/>
    </location>
    <ligand>
        <name>sn-glycerol 3-phosphate</name>
        <dbReference type="ChEBI" id="CHEBI:57597"/>
    </ligand>
</feature>
<protein>
    <recommendedName>
        <fullName evidence="9">Glycerol-3-phosphate dehydrogenase [NAD(P)+]</fullName>
        <ecNumber evidence="9">1.1.1.94</ecNumber>
    </recommendedName>
    <alternativeName>
        <fullName evidence="9">NAD(P)(+)-dependent glycerol-3-phosphate dehydrogenase</fullName>
    </alternativeName>
    <alternativeName>
        <fullName evidence="9">NAD(P)H-dependent dihydroxyacetone-phosphate reductase</fullName>
    </alternativeName>
</protein>
<dbReference type="InterPro" id="IPR013328">
    <property type="entry name" value="6PGD_dom2"/>
</dbReference>
<keyword evidence="7 9" id="KW-0594">Phospholipid biosynthesis</keyword>
<feature type="binding site" evidence="12">
    <location>
        <position position="157"/>
    </location>
    <ligand>
        <name>NAD(+)</name>
        <dbReference type="ChEBI" id="CHEBI:57540"/>
    </ligand>
</feature>